<dbReference type="RefSeq" id="XP_033605480.1">
    <property type="nucleotide sequence ID" value="XM_033746300.1"/>
</dbReference>
<keyword evidence="3 6" id="KW-1133">Transmembrane helix</keyword>
<sequence length="464" mass="51860">MPRLVRRAPLGERIRAYLDPGEISIWLAELLNGGEWDDFQKEYGLWIGIAMNILFMIAKASSASPTISYRDDVFGDYEGRGSSGWLKYFLWLVSILLTTLSCTNALYAMFRTRSYRLFEQAIETPLPTKSARRVRVDSSPMSSSPIRYLTSLISTETAESRAHPDATRDVWELSVWDPTPICLTLFCLFSPGHLFVYWLFIPVAPLDPSPSVTYVKTISLIALLSFQLFYLQKNFQQQSKDNAVVHRGVLQEYDNKFVHPALNKPVRDVGIQTPTPQRRDSSVMATTEVDAYTPTTVINRGFRTNPNPAYASAYDPDHLTSHSQPQLRPSRSTTPAMHTPHIPASATTTSTQADFSSPIRPHKTTTVVRNSQYRTSDFGSGTGDGGSLGVYSHANSPLKKAASSNFLRDDIRDPREASPRKRDGSPLKRVSIPDINGPPSLAQQRLSMYTSRGAGRRESGRTFQ</sequence>
<dbReference type="AlphaFoldDB" id="A0A6A6WLY6"/>
<evidence type="ECO:0000256" key="5">
    <source>
        <dbReference type="SAM" id="MobiDB-lite"/>
    </source>
</evidence>
<evidence type="ECO:0000313" key="8">
    <source>
        <dbReference type="Proteomes" id="UP000799437"/>
    </source>
</evidence>
<dbReference type="GO" id="GO:0007096">
    <property type="term" value="P:regulation of exit from mitosis"/>
    <property type="evidence" value="ECO:0007669"/>
    <property type="project" value="TreeGrafter"/>
</dbReference>
<feature type="compositionally biased region" description="Polar residues" evidence="5">
    <location>
        <begin position="364"/>
        <end position="374"/>
    </location>
</feature>
<evidence type="ECO:0000256" key="4">
    <source>
        <dbReference type="ARBA" id="ARBA00023136"/>
    </source>
</evidence>
<name>A0A6A6WLY6_9PEZI</name>
<evidence type="ECO:0000256" key="3">
    <source>
        <dbReference type="ARBA" id="ARBA00022989"/>
    </source>
</evidence>
<dbReference type="EMBL" id="ML996565">
    <property type="protein sequence ID" value="KAF2763029.1"/>
    <property type="molecule type" value="Genomic_DNA"/>
</dbReference>
<evidence type="ECO:0008006" key="9">
    <source>
        <dbReference type="Google" id="ProtNLM"/>
    </source>
</evidence>
<dbReference type="GO" id="GO:0012505">
    <property type="term" value="C:endomembrane system"/>
    <property type="evidence" value="ECO:0007669"/>
    <property type="project" value="UniProtKB-SubCell"/>
</dbReference>
<feature type="compositionally biased region" description="Basic and acidic residues" evidence="5">
    <location>
        <begin position="455"/>
        <end position="464"/>
    </location>
</feature>
<comment type="subcellular location">
    <subcellularLocation>
        <location evidence="1">Endomembrane system</location>
        <topology evidence="1">Multi-pass membrane protein</topology>
    </subcellularLocation>
</comment>
<feature type="region of interest" description="Disordered" evidence="5">
    <location>
        <begin position="298"/>
        <end position="384"/>
    </location>
</feature>
<feature type="transmembrane region" description="Helical" evidence="6">
    <location>
        <begin position="213"/>
        <end position="231"/>
    </location>
</feature>
<feature type="compositionally biased region" description="Polar residues" evidence="5">
    <location>
        <begin position="345"/>
        <end position="355"/>
    </location>
</feature>
<keyword evidence="2 6" id="KW-0812">Transmembrane</keyword>
<protein>
    <recommendedName>
        <fullName evidence="9">DUF2418 domain-containing protein</fullName>
    </recommendedName>
</protein>
<keyword evidence="4 6" id="KW-0472">Membrane</keyword>
<dbReference type="Proteomes" id="UP000799437">
    <property type="component" value="Unassembled WGS sequence"/>
</dbReference>
<evidence type="ECO:0000313" key="7">
    <source>
        <dbReference type="EMBL" id="KAF2763029.1"/>
    </source>
</evidence>
<feature type="transmembrane region" description="Helical" evidence="6">
    <location>
        <begin position="181"/>
        <end position="201"/>
    </location>
</feature>
<dbReference type="GO" id="GO:0043007">
    <property type="term" value="P:maintenance of rDNA"/>
    <property type="evidence" value="ECO:0007669"/>
    <property type="project" value="TreeGrafter"/>
</dbReference>
<dbReference type="PANTHER" id="PTHR28293">
    <property type="entry name" value="NUCLEAR RIM PROTEIN 1"/>
    <property type="match status" value="1"/>
</dbReference>
<dbReference type="Pfam" id="PF10332">
    <property type="entry name" value="DUF2418"/>
    <property type="match status" value="1"/>
</dbReference>
<gene>
    <name evidence="7" type="ORF">EJ05DRAFT_495871</name>
</gene>
<feature type="region of interest" description="Disordered" evidence="5">
    <location>
        <begin position="403"/>
        <end position="464"/>
    </location>
</feature>
<accession>A0A6A6WLY6</accession>
<dbReference type="OrthoDB" id="3363151at2759"/>
<feature type="compositionally biased region" description="Polar residues" evidence="5">
    <location>
        <begin position="441"/>
        <end position="450"/>
    </location>
</feature>
<feature type="compositionally biased region" description="Basic and acidic residues" evidence="5">
    <location>
        <begin position="407"/>
        <end position="426"/>
    </location>
</feature>
<feature type="compositionally biased region" description="Polar residues" evidence="5">
    <location>
        <begin position="298"/>
        <end position="307"/>
    </location>
</feature>
<feature type="transmembrane region" description="Helical" evidence="6">
    <location>
        <begin position="88"/>
        <end position="110"/>
    </location>
</feature>
<dbReference type="PANTHER" id="PTHR28293:SF1">
    <property type="entry name" value="NUCLEAR RIM PROTEIN 1"/>
    <property type="match status" value="1"/>
</dbReference>
<keyword evidence="8" id="KW-1185">Reference proteome</keyword>
<dbReference type="GeneID" id="54487354"/>
<organism evidence="7 8">
    <name type="scientific">Pseudovirgaria hyperparasitica</name>
    <dbReference type="NCBI Taxonomy" id="470096"/>
    <lineage>
        <taxon>Eukaryota</taxon>
        <taxon>Fungi</taxon>
        <taxon>Dikarya</taxon>
        <taxon>Ascomycota</taxon>
        <taxon>Pezizomycotina</taxon>
        <taxon>Dothideomycetes</taxon>
        <taxon>Dothideomycetes incertae sedis</taxon>
        <taxon>Acrospermales</taxon>
        <taxon>Acrospermaceae</taxon>
        <taxon>Pseudovirgaria</taxon>
    </lineage>
</organism>
<feature type="transmembrane region" description="Helical" evidence="6">
    <location>
        <begin position="45"/>
        <end position="68"/>
    </location>
</feature>
<evidence type="ECO:0000256" key="6">
    <source>
        <dbReference type="SAM" id="Phobius"/>
    </source>
</evidence>
<evidence type="ECO:0000256" key="2">
    <source>
        <dbReference type="ARBA" id="ARBA00022692"/>
    </source>
</evidence>
<feature type="compositionally biased region" description="Polar residues" evidence="5">
    <location>
        <begin position="321"/>
        <end position="336"/>
    </location>
</feature>
<proteinExistence type="predicted"/>
<dbReference type="InterPro" id="IPR018819">
    <property type="entry name" value="Nur1/Mug154"/>
</dbReference>
<reference evidence="7" key="1">
    <citation type="journal article" date="2020" name="Stud. Mycol.">
        <title>101 Dothideomycetes genomes: a test case for predicting lifestyles and emergence of pathogens.</title>
        <authorList>
            <person name="Haridas S."/>
            <person name="Albert R."/>
            <person name="Binder M."/>
            <person name="Bloem J."/>
            <person name="Labutti K."/>
            <person name="Salamov A."/>
            <person name="Andreopoulos B."/>
            <person name="Baker S."/>
            <person name="Barry K."/>
            <person name="Bills G."/>
            <person name="Bluhm B."/>
            <person name="Cannon C."/>
            <person name="Castanera R."/>
            <person name="Culley D."/>
            <person name="Daum C."/>
            <person name="Ezra D."/>
            <person name="Gonzalez J."/>
            <person name="Henrissat B."/>
            <person name="Kuo A."/>
            <person name="Liang C."/>
            <person name="Lipzen A."/>
            <person name="Lutzoni F."/>
            <person name="Magnuson J."/>
            <person name="Mondo S."/>
            <person name="Nolan M."/>
            <person name="Ohm R."/>
            <person name="Pangilinan J."/>
            <person name="Park H.-J."/>
            <person name="Ramirez L."/>
            <person name="Alfaro M."/>
            <person name="Sun H."/>
            <person name="Tritt A."/>
            <person name="Yoshinaga Y."/>
            <person name="Zwiers L.-H."/>
            <person name="Turgeon B."/>
            <person name="Goodwin S."/>
            <person name="Spatafora J."/>
            <person name="Crous P."/>
            <person name="Grigoriev I."/>
        </authorList>
    </citation>
    <scope>NUCLEOTIDE SEQUENCE</scope>
    <source>
        <strain evidence="7">CBS 121739</strain>
    </source>
</reference>
<evidence type="ECO:0000256" key="1">
    <source>
        <dbReference type="ARBA" id="ARBA00004127"/>
    </source>
</evidence>